<name>A0A3M7S851_BRAPC</name>
<evidence type="ECO:0000313" key="1">
    <source>
        <dbReference type="EMBL" id="RNA31966.1"/>
    </source>
</evidence>
<gene>
    <name evidence="1" type="ORF">BpHYR1_008480</name>
</gene>
<evidence type="ECO:0000313" key="2">
    <source>
        <dbReference type="Proteomes" id="UP000276133"/>
    </source>
</evidence>
<accession>A0A3M7S851</accession>
<proteinExistence type="predicted"/>
<organism evidence="1 2">
    <name type="scientific">Brachionus plicatilis</name>
    <name type="common">Marine rotifer</name>
    <name type="synonym">Brachionus muelleri</name>
    <dbReference type="NCBI Taxonomy" id="10195"/>
    <lineage>
        <taxon>Eukaryota</taxon>
        <taxon>Metazoa</taxon>
        <taxon>Spiralia</taxon>
        <taxon>Gnathifera</taxon>
        <taxon>Rotifera</taxon>
        <taxon>Eurotatoria</taxon>
        <taxon>Monogononta</taxon>
        <taxon>Pseudotrocha</taxon>
        <taxon>Ploima</taxon>
        <taxon>Brachionidae</taxon>
        <taxon>Brachionus</taxon>
    </lineage>
</organism>
<dbReference type="EMBL" id="REGN01001876">
    <property type="protein sequence ID" value="RNA31966.1"/>
    <property type="molecule type" value="Genomic_DNA"/>
</dbReference>
<dbReference type="Proteomes" id="UP000276133">
    <property type="component" value="Unassembled WGS sequence"/>
</dbReference>
<comment type="caution">
    <text evidence="1">The sequence shown here is derived from an EMBL/GenBank/DDBJ whole genome shotgun (WGS) entry which is preliminary data.</text>
</comment>
<protein>
    <submittedName>
        <fullName evidence="1">Uncharacterized protein</fullName>
    </submittedName>
</protein>
<reference evidence="1 2" key="1">
    <citation type="journal article" date="2018" name="Sci. Rep.">
        <title>Genomic signatures of local adaptation to the degree of environmental predictability in rotifers.</title>
        <authorList>
            <person name="Franch-Gras L."/>
            <person name="Hahn C."/>
            <person name="Garcia-Roger E.M."/>
            <person name="Carmona M.J."/>
            <person name="Serra M."/>
            <person name="Gomez A."/>
        </authorList>
    </citation>
    <scope>NUCLEOTIDE SEQUENCE [LARGE SCALE GENOMIC DNA]</scope>
    <source>
        <strain evidence="1">HYR1</strain>
    </source>
</reference>
<sequence length="220" mass="25879">MSKNYGKLFEIKMQFVLKSLETINTLFTQGDMNLVFSNFGNRLYLLLINEIWLKKRVCRINSTGIFLYGPTTVVPQSAHISKKKSKIILITKIFLAKLFYFSKYDSESNILLIHLLFHPFFYLKSNSLSDEQNLVLLKTFQTTQMTVENFNRKFNFIKISYEKLYINDLKRGFYKFFKPVKPNGLCVSHESRRSMVQNPLRVEKSLKYLCSTGRMLKTLS</sequence>
<keyword evidence="2" id="KW-1185">Reference proteome</keyword>
<dbReference type="AlphaFoldDB" id="A0A3M7S851"/>